<feature type="domain" description="ABC transporter" evidence="3">
    <location>
        <begin position="16"/>
        <end position="269"/>
    </location>
</feature>
<dbReference type="EMBL" id="JQFK01000384">
    <property type="protein sequence ID" value="KGK35735.1"/>
    <property type="molecule type" value="Genomic_DNA"/>
</dbReference>
<dbReference type="VEuPathDB" id="FungiDB:C5L36_0E02170"/>
<dbReference type="Pfam" id="PF00005">
    <property type="entry name" value="ABC_tran"/>
    <property type="match status" value="2"/>
</dbReference>
<dbReference type="InterPro" id="IPR003439">
    <property type="entry name" value="ABC_transporter-like_ATP-bd"/>
</dbReference>
<evidence type="ECO:0000259" key="3">
    <source>
        <dbReference type="PROSITE" id="PS50893"/>
    </source>
</evidence>
<evidence type="ECO:0000313" key="4">
    <source>
        <dbReference type="EMBL" id="KGK35735.1"/>
    </source>
</evidence>
<evidence type="ECO:0000256" key="2">
    <source>
        <dbReference type="ARBA" id="ARBA00022840"/>
    </source>
</evidence>
<dbReference type="InterPro" id="IPR050334">
    <property type="entry name" value="Molybdenum_import_ModC"/>
</dbReference>
<dbReference type="GO" id="GO:0016887">
    <property type="term" value="F:ATP hydrolysis activity"/>
    <property type="evidence" value="ECO:0007669"/>
    <property type="project" value="InterPro"/>
</dbReference>
<keyword evidence="1" id="KW-0547">Nucleotide-binding</keyword>
<comment type="caution">
    <text evidence="4">The sequence shown here is derived from an EMBL/GenBank/DDBJ whole genome shotgun (WGS) entry which is preliminary data.</text>
</comment>
<proteinExistence type="predicted"/>
<dbReference type="PANTHER" id="PTHR43514">
    <property type="entry name" value="ABC TRANSPORTER I FAMILY MEMBER 10"/>
    <property type="match status" value="1"/>
</dbReference>
<accession>A0A099NT01</accession>
<keyword evidence="2" id="KW-0067">ATP-binding</keyword>
<dbReference type="Gene3D" id="3.40.50.300">
    <property type="entry name" value="P-loop containing nucleotide triphosphate hydrolases"/>
    <property type="match status" value="2"/>
</dbReference>
<dbReference type="SMART" id="SM00382">
    <property type="entry name" value="AAA"/>
    <property type="match status" value="2"/>
</dbReference>
<protein>
    <recommendedName>
        <fullName evidence="3">ABC transporter domain-containing protein</fullName>
    </recommendedName>
</protein>
<sequence>MTKGLPLVKLLEAWFLRNTPVAAIGKQPMPVFSSPVSFILNPKQRLAIVGDTSKTDFLSVLANKYVAEPLHSRSYPASLKDPKFKTELLRFVNNGSWGHGASNSSGGFTHLSSRYEFFKDLEVDEIVENFIADRSYNSNIEYSKEKISKLIHNLNLVGLQGQFITTLSNGQFRRARIAKELYKEPAILCIDDPFLGLDPFATNTVNDVLKKTSFDENNKTTIVLGFRVQDEVPKWIEHVVIVNQTGIVKQGTRDELLYDLERLQDDFHRKHNQLENKLRANFGQQRKPSNREVLQGNKSNSPIIEMKNTNISYKGKPIIKDLNWTVREGEKWHIRGRNGSGKTTLLSLITLDHPQSWNRTIKVFGVERAPGKVNYFDTNKYIGFTSPELHAIYPKDHTVFETISTGFVVGSYIRPRDNLTAEQVTKINHYLTMLDISQLKDEIFGDIPVSKQKLVLLVRAIINDPRIVILDEALSAMVDEDVIKGKILIDNLDATCLVIGHVEEEVPKCNKYILLNDAKRGHYEIGNV</sequence>
<name>A0A099NT01_PICKU</name>
<dbReference type="eggNOG" id="KOG0927">
    <property type="taxonomic scope" value="Eukaryota"/>
</dbReference>
<dbReference type="PROSITE" id="PS50893">
    <property type="entry name" value="ABC_TRANSPORTER_2"/>
    <property type="match status" value="2"/>
</dbReference>
<dbReference type="AlphaFoldDB" id="A0A099NT01"/>
<gene>
    <name evidence="4" type="ORF">JL09_g5115</name>
</gene>
<dbReference type="GO" id="GO:0005524">
    <property type="term" value="F:ATP binding"/>
    <property type="evidence" value="ECO:0007669"/>
    <property type="project" value="UniProtKB-KW"/>
</dbReference>
<feature type="domain" description="ABC transporter" evidence="3">
    <location>
        <begin position="304"/>
        <end position="528"/>
    </location>
</feature>
<dbReference type="InterPro" id="IPR027417">
    <property type="entry name" value="P-loop_NTPase"/>
</dbReference>
<dbReference type="SUPFAM" id="SSF52540">
    <property type="entry name" value="P-loop containing nucleoside triphosphate hydrolases"/>
    <property type="match status" value="2"/>
</dbReference>
<dbReference type="Proteomes" id="UP000029867">
    <property type="component" value="Unassembled WGS sequence"/>
</dbReference>
<organism evidence="4 5">
    <name type="scientific">Pichia kudriavzevii</name>
    <name type="common">Yeast</name>
    <name type="synonym">Issatchenkia orientalis</name>
    <dbReference type="NCBI Taxonomy" id="4909"/>
    <lineage>
        <taxon>Eukaryota</taxon>
        <taxon>Fungi</taxon>
        <taxon>Dikarya</taxon>
        <taxon>Ascomycota</taxon>
        <taxon>Saccharomycotina</taxon>
        <taxon>Pichiomycetes</taxon>
        <taxon>Pichiales</taxon>
        <taxon>Pichiaceae</taxon>
        <taxon>Pichia</taxon>
    </lineage>
</organism>
<evidence type="ECO:0000256" key="1">
    <source>
        <dbReference type="ARBA" id="ARBA00022741"/>
    </source>
</evidence>
<dbReference type="PANTHER" id="PTHR43514:SF4">
    <property type="entry name" value="ABC TRANSPORTER I FAMILY MEMBER 10"/>
    <property type="match status" value="1"/>
</dbReference>
<dbReference type="InterPro" id="IPR003593">
    <property type="entry name" value="AAA+_ATPase"/>
</dbReference>
<evidence type="ECO:0000313" key="5">
    <source>
        <dbReference type="Proteomes" id="UP000029867"/>
    </source>
</evidence>
<dbReference type="HOGENOM" id="CLU_000604_45_3_1"/>
<reference evidence="5" key="1">
    <citation type="journal article" date="2014" name="Microb. Cell Fact.">
        <title>Exploiting Issatchenkia orientalis SD108 for succinic acid production.</title>
        <authorList>
            <person name="Xiao H."/>
            <person name="Shao Z."/>
            <person name="Jiang Y."/>
            <person name="Dole S."/>
            <person name="Zhao H."/>
        </authorList>
    </citation>
    <scope>NUCLEOTIDE SEQUENCE [LARGE SCALE GENOMIC DNA]</scope>
    <source>
        <strain evidence="5">SD108</strain>
    </source>
</reference>